<dbReference type="Pfam" id="PF04073">
    <property type="entry name" value="tRNA_edit"/>
    <property type="match status" value="1"/>
</dbReference>
<dbReference type="KEGG" id="otd:J1M35_03185"/>
<dbReference type="CDD" id="cd04333">
    <property type="entry name" value="ProX_deacylase"/>
    <property type="match status" value="1"/>
</dbReference>
<feature type="domain" description="YbaK/aminoacyl-tRNA synthetase-associated" evidence="1">
    <location>
        <begin position="35"/>
        <end position="153"/>
    </location>
</feature>
<dbReference type="RefSeq" id="WP_208009764.1">
    <property type="nucleotide sequence ID" value="NZ_CP071796.1"/>
</dbReference>
<accession>A0A975CGF0</accession>
<gene>
    <name evidence="2" type="ORF">J1M35_03185</name>
</gene>
<dbReference type="GO" id="GO:0002161">
    <property type="term" value="F:aminoacyl-tRNA deacylase activity"/>
    <property type="evidence" value="ECO:0007669"/>
    <property type="project" value="InterPro"/>
</dbReference>
<keyword evidence="3" id="KW-1185">Reference proteome</keyword>
<organism evidence="2 3">
    <name type="scientific">Ottowia testudinis</name>
    <dbReference type="NCBI Taxonomy" id="2816950"/>
    <lineage>
        <taxon>Bacteria</taxon>
        <taxon>Pseudomonadati</taxon>
        <taxon>Pseudomonadota</taxon>
        <taxon>Betaproteobacteria</taxon>
        <taxon>Burkholderiales</taxon>
        <taxon>Comamonadaceae</taxon>
        <taxon>Ottowia</taxon>
    </lineage>
</organism>
<protein>
    <submittedName>
        <fullName evidence="2">YbaK/EbsC family protein</fullName>
    </submittedName>
</protein>
<dbReference type="SUPFAM" id="SSF55826">
    <property type="entry name" value="YbaK/ProRS associated domain"/>
    <property type="match status" value="1"/>
</dbReference>
<dbReference type="Gene3D" id="3.90.960.10">
    <property type="entry name" value="YbaK/aminoacyl-tRNA synthetase-associated domain"/>
    <property type="match status" value="1"/>
</dbReference>
<proteinExistence type="predicted"/>
<dbReference type="EMBL" id="CP071796">
    <property type="protein sequence ID" value="QTD45935.1"/>
    <property type="molecule type" value="Genomic_DNA"/>
</dbReference>
<dbReference type="InterPro" id="IPR036754">
    <property type="entry name" value="YbaK/aa-tRNA-synt-asso_dom_sf"/>
</dbReference>
<evidence type="ECO:0000313" key="3">
    <source>
        <dbReference type="Proteomes" id="UP000663903"/>
    </source>
</evidence>
<reference evidence="2" key="1">
    <citation type="submission" date="2021-03" db="EMBL/GenBank/DDBJ databases">
        <title>Ottowia sp. 27C isolated from the cloaca of a Giant Asian pond turtle (Heosemys grandis).</title>
        <authorList>
            <person name="Spergser J."/>
            <person name="Busse H.-J."/>
        </authorList>
    </citation>
    <scope>NUCLEOTIDE SEQUENCE</scope>
    <source>
        <strain evidence="2">27C</strain>
    </source>
</reference>
<dbReference type="Proteomes" id="UP000663903">
    <property type="component" value="Chromosome"/>
</dbReference>
<evidence type="ECO:0000313" key="2">
    <source>
        <dbReference type="EMBL" id="QTD45935.1"/>
    </source>
</evidence>
<name>A0A975CGF0_9BURK</name>
<dbReference type="PANTHER" id="PTHR30411:SF1">
    <property type="entry name" value="CYTOPLASMIC PROTEIN"/>
    <property type="match status" value="1"/>
</dbReference>
<dbReference type="AlphaFoldDB" id="A0A975CGF0"/>
<dbReference type="PANTHER" id="PTHR30411">
    <property type="entry name" value="CYTOPLASMIC PROTEIN"/>
    <property type="match status" value="1"/>
</dbReference>
<dbReference type="InterPro" id="IPR007214">
    <property type="entry name" value="YbaK/aa-tRNA-synth-assoc-dom"/>
</dbReference>
<sequence>MTGTTQTAWPDGVRRVAMALQQAGHAHPPVMLSDAARTAQQAADALGIVVGQIAKSIIFRRKADEAAVLVITSGDRRVDEKKVEALVGKIGRADAEFVKGKTGFSIGGVSPVAHAAPPVTLIDRELFRFAEIWAAAGHPHGVFKLTPTDLERLTGAPVADVTQAAPPA</sequence>
<evidence type="ECO:0000259" key="1">
    <source>
        <dbReference type="Pfam" id="PF04073"/>
    </source>
</evidence>